<protein>
    <recommendedName>
        <fullName evidence="1">Phosphotyrosine protein phosphatase I domain-containing protein</fullName>
    </recommendedName>
</protein>
<dbReference type="InterPro" id="IPR036196">
    <property type="entry name" value="Ptyr_pPase_sf"/>
</dbReference>
<dbReference type="InterPro" id="IPR050438">
    <property type="entry name" value="LMW_PTPase"/>
</dbReference>
<dbReference type="Proteomes" id="UP001056336">
    <property type="component" value="Chromosome"/>
</dbReference>
<dbReference type="PANTHER" id="PTHR11717">
    <property type="entry name" value="LOW MOLECULAR WEIGHT PROTEIN TYROSINE PHOSPHATASE"/>
    <property type="match status" value="1"/>
</dbReference>
<proteinExistence type="predicted"/>
<reference evidence="2" key="2">
    <citation type="submission" date="2022-05" db="EMBL/GenBank/DDBJ databases">
        <authorList>
            <person name="Kim J.-S."/>
            <person name="Lee K."/>
            <person name="Suh M."/>
            <person name="Eom M."/>
            <person name="Kim J.-S."/>
            <person name="Kim D.-S."/>
            <person name="Ko S.-H."/>
            <person name="Shin Y."/>
            <person name="Lee J.-S."/>
        </authorList>
    </citation>
    <scope>NUCLEOTIDE SEQUENCE</scope>
    <source>
        <strain evidence="2">N237</strain>
    </source>
</reference>
<dbReference type="SMART" id="SM00226">
    <property type="entry name" value="LMWPc"/>
    <property type="match status" value="1"/>
</dbReference>
<organism evidence="2 3">
    <name type="scientific">Jatrophihabitans telluris</name>
    <dbReference type="NCBI Taxonomy" id="2038343"/>
    <lineage>
        <taxon>Bacteria</taxon>
        <taxon>Bacillati</taxon>
        <taxon>Actinomycetota</taxon>
        <taxon>Actinomycetes</taxon>
        <taxon>Jatrophihabitantales</taxon>
        <taxon>Jatrophihabitantaceae</taxon>
        <taxon>Jatrophihabitans</taxon>
    </lineage>
</organism>
<evidence type="ECO:0000313" key="3">
    <source>
        <dbReference type="Proteomes" id="UP001056336"/>
    </source>
</evidence>
<dbReference type="RefSeq" id="WP_249769157.1">
    <property type="nucleotide sequence ID" value="NZ_CP097332.1"/>
</dbReference>
<name>A0ABY4QSD6_9ACTN</name>
<dbReference type="SUPFAM" id="SSF52788">
    <property type="entry name" value="Phosphotyrosine protein phosphatases I"/>
    <property type="match status" value="1"/>
</dbReference>
<evidence type="ECO:0000259" key="1">
    <source>
        <dbReference type="SMART" id="SM00226"/>
    </source>
</evidence>
<keyword evidence="3" id="KW-1185">Reference proteome</keyword>
<dbReference type="InterPro" id="IPR023485">
    <property type="entry name" value="Ptyr_pPase"/>
</dbReference>
<reference evidence="2" key="1">
    <citation type="journal article" date="2018" name="Int. J. Syst. Evol. Microbiol.">
        <title>Jatrophihabitans telluris sp. nov., isolated from sediment soil of lava forest wetlands and the emended description of the genus Jatrophihabitans.</title>
        <authorList>
            <person name="Lee K.C."/>
            <person name="Suh M.K."/>
            <person name="Eom M.K."/>
            <person name="Kim K.K."/>
            <person name="Kim J.S."/>
            <person name="Kim D.S."/>
            <person name="Ko S.H."/>
            <person name="Shin Y.K."/>
            <person name="Lee J.S."/>
        </authorList>
    </citation>
    <scope>NUCLEOTIDE SEQUENCE</scope>
    <source>
        <strain evidence="2">N237</strain>
    </source>
</reference>
<accession>A0ABY4QSD6</accession>
<dbReference type="Pfam" id="PF01451">
    <property type="entry name" value="LMWPc"/>
    <property type="match status" value="1"/>
</dbReference>
<gene>
    <name evidence="2" type="ORF">M6D93_10710</name>
</gene>
<dbReference type="EMBL" id="CP097332">
    <property type="protein sequence ID" value="UQX86778.1"/>
    <property type="molecule type" value="Genomic_DNA"/>
</dbReference>
<feature type="domain" description="Phosphotyrosine protein phosphatase I" evidence="1">
    <location>
        <begin position="58"/>
        <end position="237"/>
    </location>
</feature>
<sequence length="243" mass="26093">MTRTDVINRRRFARLRHGGSAYGAAGMTSGQQLVQLTPPGPTGPAPVTVEMLDSGSRFGILFVCTGNLHRSVMAERLLRSRLDDRLPVTVISTGIEAVVGAAVGEHSAVALRELGVDPEGHSARAYVPQLANNADLILTAERAHREQVLRDTPSALRRTFTLEEFARLAETVEPLPFAARPRLVELRAKVHAVAGRRGRVMPGRGPRDIADPATADLAETRRVAADVADKIAAVVRVLGLTPV</sequence>
<dbReference type="PANTHER" id="PTHR11717:SF31">
    <property type="entry name" value="LOW MOLECULAR WEIGHT PROTEIN-TYROSINE-PHOSPHATASE ETP-RELATED"/>
    <property type="match status" value="1"/>
</dbReference>
<evidence type="ECO:0000313" key="2">
    <source>
        <dbReference type="EMBL" id="UQX86778.1"/>
    </source>
</evidence>
<dbReference type="Gene3D" id="3.40.50.2300">
    <property type="match status" value="1"/>
</dbReference>